<accession>A0A1F5KKP7</accession>
<sequence>MENPLPFGRIRRGRPETGTERRYDEHAIGDHCLASIHSGVNTNTEDLFNWVKDRLQFLKERRALREFKKGLQTGRESLATFSEGTEFDPNAYPTGTILNMVAQLDIYETKFPDSTNSDAYDTQLTTGEEWWDSQSNGHALGIVANIPSSHAKRVIQLPGEWNLVSIGRHKTEGHQLLESPYRIGDWRHQVWISGEFCTQLDRGLQLAPPVYFSQQLQDDIFYRVSQIDVLQLGRGDRLRKKVIFRKPSLFLGKQTETA</sequence>
<evidence type="ECO:0000313" key="3">
    <source>
        <dbReference type="Proteomes" id="UP000177328"/>
    </source>
</evidence>
<proteinExistence type="predicted"/>
<dbReference type="EMBL" id="MFDD01000002">
    <property type="protein sequence ID" value="OGE41191.1"/>
    <property type="molecule type" value="Genomic_DNA"/>
</dbReference>
<dbReference type="Proteomes" id="UP000177328">
    <property type="component" value="Unassembled WGS sequence"/>
</dbReference>
<organism evidence="2 3">
    <name type="scientific">Candidatus Daviesbacteria bacterium RIFCSPHIGHO2_02_FULL_43_12</name>
    <dbReference type="NCBI Taxonomy" id="1797776"/>
    <lineage>
        <taxon>Bacteria</taxon>
        <taxon>Candidatus Daviesiibacteriota</taxon>
    </lineage>
</organism>
<dbReference type="AlphaFoldDB" id="A0A1F5KKP7"/>
<gene>
    <name evidence="2" type="ORF">A3D25_01505</name>
</gene>
<name>A0A1F5KKP7_9BACT</name>
<evidence type="ECO:0000256" key="1">
    <source>
        <dbReference type="SAM" id="MobiDB-lite"/>
    </source>
</evidence>
<protein>
    <submittedName>
        <fullName evidence="2">Uncharacterized protein</fullName>
    </submittedName>
</protein>
<evidence type="ECO:0000313" key="2">
    <source>
        <dbReference type="EMBL" id="OGE41191.1"/>
    </source>
</evidence>
<comment type="caution">
    <text evidence="2">The sequence shown here is derived from an EMBL/GenBank/DDBJ whole genome shotgun (WGS) entry which is preliminary data.</text>
</comment>
<feature type="region of interest" description="Disordered" evidence="1">
    <location>
        <begin position="1"/>
        <end position="21"/>
    </location>
</feature>
<reference evidence="2 3" key="1">
    <citation type="journal article" date="2016" name="Nat. Commun.">
        <title>Thousands of microbial genomes shed light on interconnected biogeochemical processes in an aquifer system.</title>
        <authorList>
            <person name="Anantharaman K."/>
            <person name="Brown C.T."/>
            <person name="Hug L.A."/>
            <person name="Sharon I."/>
            <person name="Castelle C.J."/>
            <person name="Probst A.J."/>
            <person name="Thomas B.C."/>
            <person name="Singh A."/>
            <person name="Wilkins M.J."/>
            <person name="Karaoz U."/>
            <person name="Brodie E.L."/>
            <person name="Williams K.H."/>
            <person name="Hubbard S.S."/>
            <person name="Banfield J.F."/>
        </authorList>
    </citation>
    <scope>NUCLEOTIDE SEQUENCE [LARGE SCALE GENOMIC DNA]</scope>
</reference>